<accession>A0A1I3NTR1</accession>
<dbReference type="InterPro" id="IPR000923">
    <property type="entry name" value="BlueCu_1"/>
</dbReference>
<dbReference type="Proteomes" id="UP000242560">
    <property type="component" value="Unassembled WGS sequence"/>
</dbReference>
<evidence type="ECO:0000313" key="7">
    <source>
        <dbReference type="EMBL" id="SFJ12664.1"/>
    </source>
</evidence>
<reference evidence="8" key="1">
    <citation type="submission" date="2016-10" db="EMBL/GenBank/DDBJ databases">
        <authorList>
            <person name="Varghese N."/>
            <person name="Submissions S."/>
        </authorList>
    </citation>
    <scope>NUCLEOTIDE SEQUENCE [LARGE SCALE GENOMIC DNA]</scope>
    <source>
        <strain evidence="8">DSM 22251</strain>
    </source>
</reference>
<dbReference type="NCBIfam" id="TIGR02695">
    <property type="entry name" value="azurin"/>
    <property type="match status" value="1"/>
</dbReference>
<keyword evidence="3" id="KW-0249">Electron transport</keyword>
<dbReference type="PANTHER" id="PTHR38439:SF2">
    <property type="entry name" value="OUTER MEMBRANE PROTEIN H.8"/>
    <property type="match status" value="1"/>
</dbReference>
<dbReference type="Pfam" id="PF00127">
    <property type="entry name" value="Copper-bind"/>
    <property type="match status" value="1"/>
</dbReference>
<evidence type="ECO:0000256" key="3">
    <source>
        <dbReference type="ARBA" id="ARBA00022982"/>
    </source>
</evidence>
<evidence type="ECO:0000259" key="6">
    <source>
        <dbReference type="Pfam" id="PF00127"/>
    </source>
</evidence>
<dbReference type="RefSeq" id="WP_089820370.1">
    <property type="nucleotide sequence ID" value="NZ_FORQ01000005.1"/>
</dbReference>
<dbReference type="InterPro" id="IPR050845">
    <property type="entry name" value="Cu-binding_ET"/>
</dbReference>
<name>A0A1I3NTR1_9FLAO</name>
<keyword evidence="1" id="KW-0813">Transport</keyword>
<gene>
    <name evidence="7" type="ORF">SAMN05421638_2228</name>
</gene>
<dbReference type="GO" id="GO:0005507">
    <property type="term" value="F:copper ion binding"/>
    <property type="evidence" value="ECO:0007669"/>
    <property type="project" value="InterPro"/>
</dbReference>
<protein>
    <submittedName>
        <fullName evidence="7">Azurin</fullName>
    </submittedName>
</protein>
<dbReference type="InterPro" id="IPR028871">
    <property type="entry name" value="BlueCu_1_BS"/>
</dbReference>
<feature type="chain" id="PRO_5015317279" evidence="5">
    <location>
        <begin position="24"/>
        <end position="178"/>
    </location>
</feature>
<evidence type="ECO:0000256" key="2">
    <source>
        <dbReference type="ARBA" id="ARBA00022723"/>
    </source>
</evidence>
<keyword evidence="8" id="KW-1185">Reference proteome</keyword>
<proteinExistence type="predicted"/>
<keyword evidence="4" id="KW-0186">Copper</keyword>
<dbReference type="InterPro" id="IPR014068">
    <property type="entry name" value="Azurin"/>
</dbReference>
<dbReference type="Gene3D" id="2.60.40.420">
    <property type="entry name" value="Cupredoxins - blue copper proteins"/>
    <property type="match status" value="1"/>
</dbReference>
<dbReference type="SUPFAM" id="SSF49503">
    <property type="entry name" value="Cupredoxins"/>
    <property type="match status" value="1"/>
</dbReference>
<dbReference type="GO" id="GO:0009055">
    <property type="term" value="F:electron transfer activity"/>
    <property type="evidence" value="ECO:0007669"/>
    <property type="project" value="InterPro"/>
</dbReference>
<feature type="signal peptide" evidence="5">
    <location>
        <begin position="1"/>
        <end position="23"/>
    </location>
</feature>
<keyword evidence="5" id="KW-0732">Signal</keyword>
<sequence>MKRLPLKTMFVAVALSGALFTSCSDKKDTAVTTDTTAETTAAPEAAVEDEAAKQDTIKITLNANDKMQFDQTELNVYAGQTVELTLNHTGTMPKEAMGHNFTLLANGTDMAKFGEEAAKNKENDYLPTDMSSVLAHTDLIGGGESTTITFAAPEKGTYDFLCSFPGHYSIMKGKFNVK</sequence>
<evidence type="ECO:0000256" key="1">
    <source>
        <dbReference type="ARBA" id="ARBA00022448"/>
    </source>
</evidence>
<dbReference type="InterPro" id="IPR008972">
    <property type="entry name" value="Cupredoxin"/>
</dbReference>
<evidence type="ECO:0000313" key="8">
    <source>
        <dbReference type="Proteomes" id="UP000242560"/>
    </source>
</evidence>
<keyword evidence="2" id="KW-0479">Metal-binding</keyword>
<evidence type="ECO:0000256" key="4">
    <source>
        <dbReference type="ARBA" id="ARBA00023008"/>
    </source>
</evidence>
<organism evidence="7 8">
    <name type="scientific">Kaistella treverensis</name>
    <dbReference type="NCBI Taxonomy" id="631455"/>
    <lineage>
        <taxon>Bacteria</taxon>
        <taxon>Pseudomonadati</taxon>
        <taxon>Bacteroidota</taxon>
        <taxon>Flavobacteriia</taxon>
        <taxon>Flavobacteriales</taxon>
        <taxon>Weeksellaceae</taxon>
        <taxon>Chryseobacterium group</taxon>
        <taxon>Kaistella</taxon>
    </lineage>
</organism>
<evidence type="ECO:0000256" key="5">
    <source>
        <dbReference type="SAM" id="SignalP"/>
    </source>
</evidence>
<feature type="domain" description="Blue (type 1) copper" evidence="6">
    <location>
        <begin position="58"/>
        <end position="178"/>
    </location>
</feature>
<dbReference type="PROSITE" id="PS51257">
    <property type="entry name" value="PROKAR_LIPOPROTEIN"/>
    <property type="match status" value="1"/>
</dbReference>
<dbReference type="CDD" id="cd13922">
    <property type="entry name" value="Azurin"/>
    <property type="match status" value="1"/>
</dbReference>
<dbReference type="PANTHER" id="PTHR38439">
    <property type="entry name" value="AURACYANIN-B"/>
    <property type="match status" value="1"/>
</dbReference>
<dbReference type="EMBL" id="FORQ01000005">
    <property type="protein sequence ID" value="SFJ12664.1"/>
    <property type="molecule type" value="Genomic_DNA"/>
</dbReference>
<dbReference type="AlphaFoldDB" id="A0A1I3NTR1"/>
<dbReference type="PROSITE" id="PS00196">
    <property type="entry name" value="COPPER_BLUE"/>
    <property type="match status" value="1"/>
</dbReference>